<evidence type="ECO:0000256" key="1">
    <source>
        <dbReference type="ARBA" id="ARBA00022723"/>
    </source>
</evidence>
<dbReference type="SMART" id="SM00249">
    <property type="entry name" value="PHD"/>
    <property type="match status" value="1"/>
</dbReference>
<dbReference type="PROSITE" id="PS51194">
    <property type="entry name" value="HELICASE_CTER"/>
    <property type="match status" value="1"/>
</dbReference>
<sequence length="979" mass="107796">MVAGVAEENAASRRGDRPMGSGWAQHIPREASKSAPAGTRRPMTVNPEEKRRQAHNQSVREAAVVSAAPRSQFLLKHAGVFAPFITEKVQSAIRIEAARHASHLAQAGAPLQIHRQPDSIQGNMRDYQLDGLSFMARMFDNGMNAILADEMGLGKTLQTISFLAHLHLDRGLPGPSLVVCPLSVISSWMAEFQRWCPQLRVVRIHSSDAAERARIRHEVLCQPHTFDVAVTTYDLIKSPEIGKSLSRNIVWRYLVLDEGHKIKNELTHIAAAMRSIGHQHILLLTGTPMQNNLHELFALLMFLYPDIFTTSEPFDEAFDLTHHKVDREKLDQARKLLQIISIRRLKEDVEKGLPPRVETRVYCPLSQMQTFCHKNFKEKGYGRKSEDLVEAGGKMAVLDRLLAKLKGRGHRVTLFSQFKMQLDLLEDYCIMRGYKYLRLDGSTNRVMRMIDMHLFNQPDSPYFVYLLCTRAGGLGINLQSADTCILYDSDWNPQWDLQAQARVHRLGQTKPMVNRGVLSAEGTEDLEGLGRGEMLSMVKFGADRIFKAAEGAAPSDEELESILDRSADVGQAAAKAETAAVKLEGGVTVTREAPNAAGLASLEEEGGPNSTGVPAVDAVKAEPPTAAMSAPACIKVDVQEEREAALKEPLPEALSQENGKRGTPKASTSKASAGLTSPSRQTRGQTSAQKAPRSSQRNSVPAGALLNGRLDAATFDAQDVPTSCLVLNGVDYAEARCLKDISQDFWATRDAKRLRKHRLVTVDGHNILKQNTYSLNEGEQSVFGRELNMSRETAQVKKRKLQVAGRDYTWSSNCQACGQGGNLALCDQCPCALHPGCLGMTLKEVEAAKQLVCPHHACVECDRKSGAAGGILFRCEACPIAYCEDHLPIMHVKIVKESTRFQALGQLHPSVACFIRCSPECEAFSNENPDIFPVHEDQAAAKASPTPSRKGRKSPHRSCKKGRVEVQTSSAEKENAGRR</sequence>
<dbReference type="Pfam" id="PF00176">
    <property type="entry name" value="SNF2-rel_dom"/>
    <property type="match status" value="1"/>
</dbReference>
<keyword evidence="2" id="KW-0863">Zinc-finger</keyword>
<dbReference type="SUPFAM" id="SSF57903">
    <property type="entry name" value="FYVE/PHD zinc finger"/>
    <property type="match status" value="1"/>
</dbReference>
<dbReference type="InterPro" id="IPR001650">
    <property type="entry name" value="Helicase_C-like"/>
</dbReference>
<dbReference type="PANTHER" id="PTHR10799">
    <property type="entry name" value="SNF2/RAD54 HELICASE FAMILY"/>
    <property type="match status" value="1"/>
</dbReference>
<keyword evidence="3" id="KW-0378">Hydrolase</keyword>
<keyword evidence="1" id="KW-0479">Metal-binding</keyword>
<accession>A0AAW1SVZ5</accession>
<dbReference type="InterPro" id="IPR001965">
    <property type="entry name" value="Znf_PHD"/>
</dbReference>
<evidence type="ECO:0000256" key="3">
    <source>
        <dbReference type="ARBA" id="ARBA00022801"/>
    </source>
</evidence>
<gene>
    <name evidence="8" type="ORF">WJX84_002821</name>
</gene>
<dbReference type="InterPro" id="IPR038718">
    <property type="entry name" value="SNF2-like_sf"/>
</dbReference>
<keyword evidence="4" id="KW-0862">Zinc</keyword>
<dbReference type="Proteomes" id="UP001485043">
    <property type="component" value="Unassembled WGS sequence"/>
</dbReference>
<dbReference type="EMBL" id="JALJOV010000858">
    <property type="protein sequence ID" value="KAK9859871.1"/>
    <property type="molecule type" value="Genomic_DNA"/>
</dbReference>
<dbReference type="SUPFAM" id="SSF52540">
    <property type="entry name" value="P-loop containing nucleoside triphosphate hydrolases"/>
    <property type="match status" value="2"/>
</dbReference>
<dbReference type="GO" id="GO:0016787">
    <property type="term" value="F:hydrolase activity"/>
    <property type="evidence" value="ECO:0007669"/>
    <property type="project" value="UniProtKB-KW"/>
</dbReference>
<evidence type="ECO:0000256" key="4">
    <source>
        <dbReference type="ARBA" id="ARBA00022833"/>
    </source>
</evidence>
<protein>
    <submittedName>
        <fullName evidence="8">Uncharacterized protein</fullName>
    </submittedName>
</protein>
<dbReference type="InterPro" id="IPR027417">
    <property type="entry name" value="P-loop_NTPase"/>
</dbReference>
<evidence type="ECO:0000256" key="2">
    <source>
        <dbReference type="ARBA" id="ARBA00022771"/>
    </source>
</evidence>
<feature type="compositionally biased region" description="Polar residues" evidence="5">
    <location>
        <begin position="665"/>
        <end position="699"/>
    </location>
</feature>
<feature type="domain" description="Helicase C-terminal" evidence="7">
    <location>
        <begin position="397"/>
        <end position="560"/>
    </location>
</feature>
<feature type="region of interest" description="Disordered" evidence="5">
    <location>
        <begin position="934"/>
        <end position="979"/>
    </location>
</feature>
<evidence type="ECO:0000256" key="5">
    <source>
        <dbReference type="SAM" id="MobiDB-lite"/>
    </source>
</evidence>
<feature type="region of interest" description="Disordered" evidence="5">
    <location>
        <begin position="1"/>
        <end position="61"/>
    </location>
</feature>
<feature type="region of interest" description="Disordered" evidence="5">
    <location>
        <begin position="643"/>
        <end position="701"/>
    </location>
</feature>
<evidence type="ECO:0000259" key="7">
    <source>
        <dbReference type="PROSITE" id="PS51194"/>
    </source>
</evidence>
<dbReference type="InterPro" id="IPR049730">
    <property type="entry name" value="SNF2/RAD54-like_C"/>
</dbReference>
<dbReference type="Pfam" id="PF00271">
    <property type="entry name" value="Helicase_C"/>
    <property type="match status" value="1"/>
</dbReference>
<evidence type="ECO:0000313" key="8">
    <source>
        <dbReference type="EMBL" id="KAK9859871.1"/>
    </source>
</evidence>
<organism evidence="8 9">
    <name type="scientific">Apatococcus fuscideae</name>
    <dbReference type="NCBI Taxonomy" id="2026836"/>
    <lineage>
        <taxon>Eukaryota</taxon>
        <taxon>Viridiplantae</taxon>
        <taxon>Chlorophyta</taxon>
        <taxon>core chlorophytes</taxon>
        <taxon>Trebouxiophyceae</taxon>
        <taxon>Chlorellales</taxon>
        <taxon>Chlorellaceae</taxon>
        <taxon>Apatococcus</taxon>
    </lineage>
</organism>
<keyword evidence="9" id="KW-1185">Reference proteome</keyword>
<feature type="compositionally biased region" description="Basic residues" evidence="5">
    <location>
        <begin position="949"/>
        <end position="961"/>
    </location>
</feature>
<dbReference type="InterPro" id="IPR013083">
    <property type="entry name" value="Znf_RING/FYVE/PHD"/>
</dbReference>
<dbReference type="InterPro" id="IPR011011">
    <property type="entry name" value="Znf_FYVE_PHD"/>
</dbReference>
<dbReference type="SMART" id="SM00487">
    <property type="entry name" value="DEXDc"/>
    <property type="match status" value="1"/>
</dbReference>
<dbReference type="GO" id="GO:0008270">
    <property type="term" value="F:zinc ion binding"/>
    <property type="evidence" value="ECO:0007669"/>
    <property type="project" value="UniProtKB-KW"/>
</dbReference>
<dbReference type="SMART" id="SM00490">
    <property type="entry name" value="HELICc"/>
    <property type="match status" value="1"/>
</dbReference>
<reference evidence="8 9" key="1">
    <citation type="journal article" date="2024" name="Nat. Commun.">
        <title>Phylogenomics reveals the evolutionary origins of lichenization in chlorophyte algae.</title>
        <authorList>
            <person name="Puginier C."/>
            <person name="Libourel C."/>
            <person name="Otte J."/>
            <person name="Skaloud P."/>
            <person name="Haon M."/>
            <person name="Grisel S."/>
            <person name="Petersen M."/>
            <person name="Berrin J.G."/>
            <person name="Delaux P.M."/>
            <person name="Dal Grande F."/>
            <person name="Keller J."/>
        </authorList>
    </citation>
    <scope>NUCLEOTIDE SEQUENCE [LARGE SCALE GENOMIC DNA]</scope>
    <source>
        <strain evidence="8 9">SAG 2523</strain>
    </source>
</reference>
<proteinExistence type="predicted"/>
<comment type="caution">
    <text evidence="8">The sequence shown here is derived from an EMBL/GenBank/DDBJ whole genome shotgun (WGS) entry which is preliminary data.</text>
</comment>
<dbReference type="Gene3D" id="3.40.50.10810">
    <property type="entry name" value="Tandem AAA-ATPase domain"/>
    <property type="match status" value="1"/>
</dbReference>
<dbReference type="CDD" id="cd18793">
    <property type="entry name" value="SF2_C_SNF"/>
    <property type="match status" value="1"/>
</dbReference>
<feature type="domain" description="Helicase ATP-binding" evidence="6">
    <location>
        <begin position="136"/>
        <end position="306"/>
    </location>
</feature>
<evidence type="ECO:0000313" key="9">
    <source>
        <dbReference type="Proteomes" id="UP001485043"/>
    </source>
</evidence>
<dbReference type="PROSITE" id="PS51192">
    <property type="entry name" value="HELICASE_ATP_BIND_1"/>
    <property type="match status" value="1"/>
</dbReference>
<dbReference type="GO" id="GO:0005524">
    <property type="term" value="F:ATP binding"/>
    <property type="evidence" value="ECO:0007669"/>
    <property type="project" value="InterPro"/>
</dbReference>
<dbReference type="AlphaFoldDB" id="A0AAW1SVZ5"/>
<dbReference type="InterPro" id="IPR000330">
    <property type="entry name" value="SNF2_N"/>
</dbReference>
<evidence type="ECO:0000259" key="6">
    <source>
        <dbReference type="PROSITE" id="PS51192"/>
    </source>
</evidence>
<dbReference type="Gene3D" id="3.40.50.300">
    <property type="entry name" value="P-loop containing nucleotide triphosphate hydrolases"/>
    <property type="match status" value="1"/>
</dbReference>
<dbReference type="InterPro" id="IPR014001">
    <property type="entry name" value="Helicase_ATP-bd"/>
</dbReference>
<dbReference type="Gene3D" id="3.30.40.10">
    <property type="entry name" value="Zinc/RING finger domain, C3HC4 (zinc finger)"/>
    <property type="match status" value="1"/>
</dbReference>
<name>A0AAW1SVZ5_9CHLO</name>